<evidence type="ECO:0008006" key="11">
    <source>
        <dbReference type="Google" id="ProtNLM"/>
    </source>
</evidence>
<evidence type="ECO:0000256" key="5">
    <source>
        <dbReference type="ARBA" id="ARBA00022989"/>
    </source>
</evidence>
<keyword evidence="6 8" id="KW-0472">Membrane</keyword>
<evidence type="ECO:0000313" key="10">
    <source>
        <dbReference type="Proteomes" id="UP000317982"/>
    </source>
</evidence>
<comment type="caution">
    <text evidence="9">The sequence shown here is derived from an EMBL/GenBank/DDBJ whole genome shotgun (WGS) entry which is preliminary data.</text>
</comment>
<feature type="transmembrane region" description="Helical" evidence="8">
    <location>
        <begin position="179"/>
        <end position="200"/>
    </location>
</feature>
<comment type="similarity">
    <text evidence="7">Belongs to the MptA/B family.</text>
</comment>
<keyword evidence="5 8" id="KW-1133">Transmembrane helix</keyword>
<dbReference type="RefSeq" id="WP_142708062.1">
    <property type="nucleotide sequence ID" value="NZ_VIRS01000025.1"/>
</dbReference>
<evidence type="ECO:0000313" key="9">
    <source>
        <dbReference type="EMBL" id="TQS41558.1"/>
    </source>
</evidence>
<name>A0A545AJR7_9ACTN</name>
<dbReference type="GO" id="GO:0016757">
    <property type="term" value="F:glycosyltransferase activity"/>
    <property type="evidence" value="ECO:0007669"/>
    <property type="project" value="UniProtKB-KW"/>
</dbReference>
<keyword evidence="10" id="KW-1185">Reference proteome</keyword>
<evidence type="ECO:0000256" key="7">
    <source>
        <dbReference type="ARBA" id="ARBA00043987"/>
    </source>
</evidence>
<evidence type="ECO:0000256" key="6">
    <source>
        <dbReference type="ARBA" id="ARBA00023136"/>
    </source>
</evidence>
<gene>
    <name evidence="9" type="ORF">FL583_29185</name>
</gene>
<feature type="transmembrane region" description="Helical" evidence="8">
    <location>
        <begin position="154"/>
        <end position="172"/>
    </location>
</feature>
<sequence>MTTAVRVTNARWTGFAGSVLIAVGGLGAGVLPRPDPLWDAPVLRDLRHGIGPAVCITLAAIGMTLLVYAWWRLRTESSAGSVTGTAALWALPLLFGPPMFSRDLYSYAAQGLVLARGFDPYRIGPAEIPSGLGADWVSSVSSTWVSTPAPYGPLYLYLASWVAGAAGDNLVVALLGLRFLAVLGLVVLAVIVPRMAAAYGASPSRAQWLLIANPLVLAQLVAGGHNEALMLPFLAGALWVAAPAARRGPDAAGGGPDAPRRGLYAVGAAAGGLIGLAAAVKVSAVVALPFVVVLVAANRPVGPGRLGWWNRVVRVGAVAGAAAVAAFGLVSALAGLGLGWVHGLAVTSGVSVQWTSIPTGWGMFLTWFTSAPDRTVLGPARTLGTVVMLVILVVLWWRVRTAPARAVLGACAAALFVLAIFGASFHPWYLLWALVPLAAADEDRFATVLVVISGVLSFFVLPDGYNLARATHVPGTIFDLVLTGAAVAYGIRFLRRRRVTTDELA</sequence>
<feature type="transmembrane region" description="Helical" evidence="8">
    <location>
        <begin position="78"/>
        <end position="95"/>
    </location>
</feature>
<dbReference type="Proteomes" id="UP000317982">
    <property type="component" value="Unassembled WGS sequence"/>
</dbReference>
<feature type="transmembrane region" description="Helical" evidence="8">
    <location>
        <begin position="405"/>
        <end position="432"/>
    </location>
</feature>
<keyword evidence="3" id="KW-0808">Transferase</keyword>
<evidence type="ECO:0000256" key="3">
    <source>
        <dbReference type="ARBA" id="ARBA00022679"/>
    </source>
</evidence>
<keyword evidence="2" id="KW-0328">Glycosyltransferase</keyword>
<feature type="transmembrane region" description="Helical" evidence="8">
    <location>
        <begin position="265"/>
        <end position="296"/>
    </location>
</feature>
<feature type="transmembrane region" description="Helical" evidence="8">
    <location>
        <begin position="382"/>
        <end position="399"/>
    </location>
</feature>
<evidence type="ECO:0000256" key="4">
    <source>
        <dbReference type="ARBA" id="ARBA00022692"/>
    </source>
</evidence>
<feature type="transmembrane region" description="Helical" evidence="8">
    <location>
        <begin position="352"/>
        <end position="370"/>
    </location>
</feature>
<feature type="transmembrane region" description="Helical" evidence="8">
    <location>
        <begin position="50"/>
        <end position="71"/>
    </location>
</feature>
<feature type="transmembrane region" description="Helical" evidence="8">
    <location>
        <begin position="473"/>
        <end position="491"/>
    </location>
</feature>
<dbReference type="AlphaFoldDB" id="A0A545AJR7"/>
<dbReference type="OrthoDB" id="5242303at2"/>
<reference evidence="9 10" key="1">
    <citation type="submission" date="2019-07" db="EMBL/GenBank/DDBJ databases">
        <title>Cryptosporangium phraense sp. nov., isolated from plant litter.</title>
        <authorList>
            <person name="Suriyachadkun C."/>
        </authorList>
    </citation>
    <scope>NUCLEOTIDE SEQUENCE [LARGE SCALE GENOMIC DNA]</scope>
    <source>
        <strain evidence="9 10">A-T 5661</strain>
    </source>
</reference>
<feature type="transmembrane region" description="Helical" evidence="8">
    <location>
        <begin position="12"/>
        <end position="30"/>
    </location>
</feature>
<evidence type="ECO:0000256" key="2">
    <source>
        <dbReference type="ARBA" id="ARBA00022676"/>
    </source>
</evidence>
<dbReference type="NCBIfam" id="NF038066">
    <property type="entry name" value="MptB"/>
    <property type="match status" value="1"/>
</dbReference>
<dbReference type="InterPro" id="IPR049829">
    <property type="entry name" value="MptA/B-like"/>
</dbReference>
<comment type="subcellular location">
    <subcellularLocation>
        <location evidence="1">Membrane</location>
        <topology evidence="1">Multi-pass membrane protein</topology>
    </subcellularLocation>
</comment>
<organism evidence="9 10">
    <name type="scientific">Cryptosporangium phraense</name>
    <dbReference type="NCBI Taxonomy" id="2593070"/>
    <lineage>
        <taxon>Bacteria</taxon>
        <taxon>Bacillati</taxon>
        <taxon>Actinomycetota</taxon>
        <taxon>Actinomycetes</taxon>
        <taxon>Cryptosporangiales</taxon>
        <taxon>Cryptosporangiaceae</taxon>
        <taxon>Cryptosporangium</taxon>
    </lineage>
</organism>
<evidence type="ECO:0000256" key="8">
    <source>
        <dbReference type="SAM" id="Phobius"/>
    </source>
</evidence>
<dbReference type="GO" id="GO:0016020">
    <property type="term" value="C:membrane"/>
    <property type="evidence" value="ECO:0007669"/>
    <property type="project" value="UniProtKB-SubCell"/>
</dbReference>
<dbReference type="FunCoup" id="A0A545AJR7">
    <property type="interactions" value="6"/>
</dbReference>
<dbReference type="EMBL" id="VIRS01000025">
    <property type="protein sequence ID" value="TQS41558.1"/>
    <property type="molecule type" value="Genomic_DNA"/>
</dbReference>
<keyword evidence="4 8" id="KW-0812">Transmembrane</keyword>
<dbReference type="Pfam" id="PF26314">
    <property type="entry name" value="MptA_B_family"/>
    <property type="match status" value="1"/>
</dbReference>
<dbReference type="InParanoid" id="A0A545AJR7"/>
<protein>
    <recommendedName>
        <fullName evidence="11">DUF2029 domain-containing protein</fullName>
    </recommendedName>
</protein>
<feature type="transmembrane region" description="Helical" evidence="8">
    <location>
        <begin position="317"/>
        <end position="340"/>
    </location>
</feature>
<accession>A0A545AJR7</accession>
<evidence type="ECO:0000256" key="1">
    <source>
        <dbReference type="ARBA" id="ARBA00004141"/>
    </source>
</evidence>
<feature type="transmembrane region" description="Helical" evidence="8">
    <location>
        <begin position="444"/>
        <end position="461"/>
    </location>
</feature>
<proteinExistence type="inferred from homology"/>